<organism evidence="1 2">
    <name type="scientific">Mycena pura</name>
    <dbReference type="NCBI Taxonomy" id="153505"/>
    <lineage>
        <taxon>Eukaryota</taxon>
        <taxon>Fungi</taxon>
        <taxon>Dikarya</taxon>
        <taxon>Basidiomycota</taxon>
        <taxon>Agaricomycotina</taxon>
        <taxon>Agaricomycetes</taxon>
        <taxon>Agaricomycetidae</taxon>
        <taxon>Agaricales</taxon>
        <taxon>Marasmiineae</taxon>
        <taxon>Mycenaceae</taxon>
        <taxon>Mycena</taxon>
    </lineage>
</organism>
<evidence type="ECO:0000313" key="1">
    <source>
        <dbReference type="EMBL" id="KAJ7191445.1"/>
    </source>
</evidence>
<comment type="caution">
    <text evidence="1">The sequence shown here is derived from an EMBL/GenBank/DDBJ whole genome shotgun (WGS) entry which is preliminary data.</text>
</comment>
<keyword evidence="2" id="KW-1185">Reference proteome</keyword>
<accession>A0AAD6XZ12</accession>
<proteinExistence type="predicted"/>
<gene>
    <name evidence="1" type="ORF">GGX14DRAFT_407110</name>
</gene>
<evidence type="ECO:0000313" key="2">
    <source>
        <dbReference type="Proteomes" id="UP001219525"/>
    </source>
</evidence>
<dbReference type="Proteomes" id="UP001219525">
    <property type="component" value="Unassembled WGS sequence"/>
</dbReference>
<reference evidence="1" key="1">
    <citation type="submission" date="2023-03" db="EMBL/GenBank/DDBJ databases">
        <title>Massive genome expansion in bonnet fungi (Mycena s.s.) driven by repeated elements and novel gene families across ecological guilds.</title>
        <authorList>
            <consortium name="Lawrence Berkeley National Laboratory"/>
            <person name="Harder C.B."/>
            <person name="Miyauchi S."/>
            <person name="Viragh M."/>
            <person name="Kuo A."/>
            <person name="Thoen E."/>
            <person name="Andreopoulos B."/>
            <person name="Lu D."/>
            <person name="Skrede I."/>
            <person name="Drula E."/>
            <person name="Henrissat B."/>
            <person name="Morin E."/>
            <person name="Kohler A."/>
            <person name="Barry K."/>
            <person name="LaButti K."/>
            <person name="Morin E."/>
            <person name="Salamov A."/>
            <person name="Lipzen A."/>
            <person name="Mereny Z."/>
            <person name="Hegedus B."/>
            <person name="Baldrian P."/>
            <person name="Stursova M."/>
            <person name="Weitz H."/>
            <person name="Taylor A."/>
            <person name="Grigoriev I.V."/>
            <person name="Nagy L.G."/>
            <person name="Martin F."/>
            <person name="Kauserud H."/>
        </authorList>
    </citation>
    <scope>NUCLEOTIDE SEQUENCE</scope>
    <source>
        <strain evidence="1">9144</strain>
    </source>
</reference>
<dbReference type="AlphaFoldDB" id="A0AAD6XZ12"/>
<dbReference type="EMBL" id="JARJCW010000132">
    <property type="protein sequence ID" value="KAJ7191445.1"/>
    <property type="molecule type" value="Genomic_DNA"/>
</dbReference>
<sequence>MSFFFNRHLLYPTPCRLLVGNDHDDAGRPKGWDGVVGGLREPRGMVNCYNYCPLHPALPLQVTVEFRITEEAIGAQEILKLRVWHLCACSLGVESSWMGADWAVYQIINREKHPALYGLCTCNPTEQIYGQPNTEPDDVPNAPMLCWIAWIRLFDLEPNHIRDKSFKIEDALSRRPTAPIDRPYNDQDTKVELVPREREYTHNMNTIQHLPELSLAQFSAEQLDPSLANSYLAYSAPRYICPHNICPLPEFTYHKSFEGITEELLLDSEYISLQYINAMLKKRDEDSPEFWSELREFLSSGLYPSHCTTDAEKLRLLKRSRPTLARAEASTVFRISSTGMRLKFKPTILWPEAKAGSEFKGEVLDDPKMREADKKIRESRLHAMADLHKLNHFQFDFANLKRKETKGSDILPTGLSIS</sequence>
<name>A0AAD6XZ12_9AGAR</name>
<protein>
    <submittedName>
        <fullName evidence="1">Uncharacterized protein</fullName>
    </submittedName>
</protein>